<dbReference type="Pfam" id="PF00795">
    <property type="entry name" value="CN_hydrolase"/>
    <property type="match status" value="1"/>
</dbReference>
<dbReference type="PANTHER" id="PTHR38686">
    <property type="entry name" value="APOLIPOPROTEIN N-ACYLTRANSFERASE"/>
    <property type="match status" value="1"/>
</dbReference>
<feature type="transmembrane region" description="Helical" evidence="8">
    <location>
        <begin position="29"/>
        <end position="45"/>
    </location>
</feature>
<feature type="transmembrane region" description="Helical" evidence="8">
    <location>
        <begin position="117"/>
        <end position="138"/>
    </location>
</feature>
<evidence type="ECO:0000259" key="9">
    <source>
        <dbReference type="PROSITE" id="PS50263"/>
    </source>
</evidence>
<dbReference type="Gene3D" id="3.60.110.10">
    <property type="entry name" value="Carbon-nitrogen hydrolase"/>
    <property type="match status" value="1"/>
</dbReference>
<sequence length="528" mass="57951">AKQLGQARWLLAAMVGLALALAFPEPRWLGLAWLVPGAWLAVVAGERRWRLFGLAFVAAVVFRLVSLRFLLNMPHTAGAISGWLALSFYSALYPAAWAWICGGWLRDGLSKLQWPWFRRLGFGLFAAAAWVGSEMLQARVLGGYPWNFLGVSQFENLPLIQIASVAGVYGVSFLVVWASVSLLFAVLQIRRSPANPWSWTADVALPLLALGLVFGWGFFRVAKVPPPANKLAVALVQPSIPQQLIWQSGTGDERLAKVLELSRLALATKPDLLVWPEACVPNLTERWPEVFDMVKSSGVTLLFGADDVERGADEVRYFNSAVFLTPDGPQLPSYRKRRLVMFGEYIPFEKALPFMKYLSPIGGSFSAGTEPVQFTLPDGEHTIAPLICFEDSFPHGGREHVSPETDLLVNLTNDGWFGTGPEQWQHAANAVFRAVENGVPLVRCANNGLTCWIDSLGRVRQFYGQESGDIYGAGFVSFDVLLGQTPGQTFYNRHGDVFGWTCLGWVLGVAGIRGFRAKRGLHTGGGIG</sequence>
<evidence type="ECO:0000256" key="5">
    <source>
        <dbReference type="ARBA" id="ARBA00022989"/>
    </source>
</evidence>
<keyword evidence="2" id="KW-1003">Cell membrane</keyword>
<reference evidence="10" key="1">
    <citation type="submission" date="2018-05" db="EMBL/GenBank/DDBJ databases">
        <authorList>
            <person name="Lanie J.A."/>
            <person name="Ng W.-L."/>
            <person name="Kazmierczak K.M."/>
            <person name="Andrzejewski T.M."/>
            <person name="Davidsen T.M."/>
            <person name="Wayne K.J."/>
            <person name="Tettelin H."/>
            <person name="Glass J.I."/>
            <person name="Rusch D."/>
            <person name="Podicherti R."/>
            <person name="Tsui H.-C.T."/>
            <person name="Winkler M.E."/>
        </authorList>
    </citation>
    <scope>NUCLEOTIDE SEQUENCE</scope>
</reference>
<feature type="transmembrane region" description="Helical" evidence="8">
    <location>
        <begin position="52"/>
        <end position="71"/>
    </location>
</feature>
<feature type="non-terminal residue" evidence="10">
    <location>
        <position position="1"/>
    </location>
</feature>
<dbReference type="EMBL" id="UINC01011115">
    <property type="protein sequence ID" value="SVA49189.1"/>
    <property type="molecule type" value="Genomic_DNA"/>
</dbReference>
<protein>
    <recommendedName>
        <fullName evidence="9">CN hydrolase domain-containing protein</fullName>
    </recommendedName>
</protein>
<evidence type="ECO:0000256" key="1">
    <source>
        <dbReference type="ARBA" id="ARBA00004651"/>
    </source>
</evidence>
<dbReference type="CDD" id="cd07571">
    <property type="entry name" value="ALP_N-acyl_transferase"/>
    <property type="match status" value="1"/>
</dbReference>
<evidence type="ECO:0000256" key="3">
    <source>
        <dbReference type="ARBA" id="ARBA00022679"/>
    </source>
</evidence>
<feature type="transmembrane region" description="Helical" evidence="8">
    <location>
        <begin position="199"/>
        <end position="219"/>
    </location>
</feature>
<keyword evidence="4 8" id="KW-0812">Transmembrane</keyword>
<evidence type="ECO:0000256" key="2">
    <source>
        <dbReference type="ARBA" id="ARBA00022475"/>
    </source>
</evidence>
<dbReference type="InterPro" id="IPR036526">
    <property type="entry name" value="C-N_Hydrolase_sf"/>
</dbReference>
<dbReference type="HAMAP" id="MF_01148">
    <property type="entry name" value="Lnt"/>
    <property type="match status" value="1"/>
</dbReference>
<keyword evidence="3" id="KW-0808">Transferase</keyword>
<feature type="domain" description="CN hydrolase" evidence="9">
    <location>
        <begin position="236"/>
        <end position="487"/>
    </location>
</feature>
<dbReference type="GO" id="GO:0016410">
    <property type="term" value="F:N-acyltransferase activity"/>
    <property type="evidence" value="ECO:0007669"/>
    <property type="project" value="InterPro"/>
</dbReference>
<dbReference type="GO" id="GO:0042158">
    <property type="term" value="P:lipoprotein biosynthetic process"/>
    <property type="evidence" value="ECO:0007669"/>
    <property type="project" value="InterPro"/>
</dbReference>
<dbReference type="InterPro" id="IPR004563">
    <property type="entry name" value="Apolipo_AcylTrfase"/>
</dbReference>
<keyword evidence="6 8" id="KW-0472">Membrane</keyword>
<dbReference type="PROSITE" id="PS50263">
    <property type="entry name" value="CN_HYDROLASE"/>
    <property type="match status" value="1"/>
</dbReference>
<evidence type="ECO:0000256" key="8">
    <source>
        <dbReference type="SAM" id="Phobius"/>
    </source>
</evidence>
<dbReference type="Pfam" id="PF20154">
    <property type="entry name" value="LNT_N"/>
    <property type="match status" value="1"/>
</dbReference>
<organism evidence="10">
    <name type="scientific">marine metagenome</name>
    <dbReference type="NCBI Taxonomy" id="408172"/>
    <lineage>
        <taxon>unclassified sequences</taxon>
        <taxon>metagenomes</taxon>
        <taxon>ecological metagenomes</taxon>
    </lineage>
</organism>
<gene>
    <name evidence="10" type="ORF">METZ01_LOCUS102043</name>
</gene>
<accession>A0A381W9G3</accession>
<proteinExistence type="inferred from homology"/>
<feature type="transmembrane region" description="Helical" evidence="8">
    <location>
        <begin position="83"/>
        <end position="105"/>
    </location>
</feature>
<evidence type="ECO:0000256" key="6">
    <source>
        <dbReference type="ARBA" id="ARBA00023136"/>
    </source>
</evidence>
<dbReference type="PANTHER" id="PTHR38686:SF1">
    <property type="entry name" value="APOLIPOPROTEIN N-ACYLTRANSFERASE"/>
    <property type="match status" value="1"/>
</dbReference>
<dbReference type="InterPro" id="IPR003010">
    <property type="entry name" value="C-N_Hydrolase"/>
</dbReference>
<dbReference type="InterPro" id="IPR045378">
    <property type="entry name" value="LNT_N"/>
</dbReference>
<feature type="transmembrane region" description="Helical" evidence="8">
    <location>
        <begin position="158"/>
        <end position="187"/>
    </location>
</feature>
<keyword evidence="5 8" id="KW-1133">Transmembrane helix</keyword>
<dbReference type="SUPFAM" id="SSF56317">
    <property type="entry name" value="Carbon-nitrogen hydrolase"/>
    <property type="match status" value="1"/>
</dbReference>
<dbReference type="AlphaFoldDB" id="A0A381W9G3"/>
<feature type="transmembrane region" description="Helical" evidence="8">
    <location>
        <begin position="7"/>
        <end position="23"/>
    </location>
</feature>
<comment type="subcellular location">
    <subcellularLocation>
        <location evidence="1">Cell membrane</location>
        <topology evidence="1">Multi-pass membrane protein</topology>
    </subcellularLocation>
</comment>
<keyword evidence="7" id="KW-0012">Acyltransferase</keyword>
<name>A0A381W9G3_9ZZZZ</name>
<dbReference type="GO" id="GO:0005886">
    <property type="term" value="C:plasma membrane"/>
    <property type="evidence" value="ECO:0007669"/>
    <property type="project" value="UniProtKB-SubCell"/>
</dbReference>
<evidence type="ECO:0000256" key="7">
    <source>
        <dbReference type="ARBA" id="ARBA00023315"/>
    </source>
</evidence>
<dbReference type="NCBIfam" id="TIGR00546">
    <property type="entry name" value="lnt"/>
    <property type="match status" value="1"/>
</dbReference>
<evidence type="ECO:0000313" key="10">
    <source>
        <dbReference type="EMBL" id="SVA49189.1"/>
    </source>
</evidence>
<evidence type="ECO:0000256" key="4">
    <source>
        <dbReference type="ARBA" id="ARBA00022692"/>
    </source>
</evidence>